<accession>A0A839EF48</accession>
<dbReference type="Gene3D" id="3.40.50.720">
    <property type="entry name" value="NAD(P)-binding Rossmann-like Domain"/>
    <property type="match status" value="1"/>
</dbReference>
<dbReference type="EMBL" id="JACGWX010000003">
    <property type="protein sequence ID" value="MBA8847935.1"/>
    <property type="molecule type" value="Genomic_DNA"/>
</dbReference>
<evidence type="ECO:0000259" key="4">
    <source>
        <dbReference type="SMART" id="SM00822"/>
    </source>
</evidence>
<dbReference type="Proteomes" id="UP000585905">
    <property type="component" value="Unassembled WGS sequence"/>
</dbReference>
<reference evidence="5 6" key="1">
    <citation type="submission" date="2020-07" db="EMBL/GenBank/DDBJ databases">
        <title>Sequencing the genomes of 1000 actinobacteria strains.</title>
        <authorList>
            <person name="Klenk H.-P."/>
        </authorList>
    </citation>
    <scope>NUCLEOTIDE SEQUENCE [LARGE SCALE GENOMIC DNA]</scope>
    <source>
        <strain evidence="5 6">DSM 19663</strain>
    </source>
</reference>
<dbReference type="AlphaFoldDB" id="A0A839EF48"/>
<dbReference type="InterPro" id="IPR036291">
    <property type="entry name" value="NAD(P)-bd_dom_sf"/>
</dbReference>
<keyword evidence="2" id="KW-0560">Oxidoreductase</keyword>
<keyword evidence="6" id="KW-1185">Reference proteome</keyword>
<dbReference type="SMART" id="SM00822">
    <property type="entry name" value="PKS_KR"/>
    <property type="match status" value="1"/>
</dbReference>
<dbReference type="PRINTS" id="PR00081">
    <property type="entry name" value="GDHRDH"/>
</dbReference>
<dbReference type="InterPro" id="IPR057326">
    <property type="entry name" value="KR_dom"/>
</dbReference>
<organism evidence="5 6">
    <name type="scientific">Microcella alkalica</name>
    <dbReference type="NCBI Taxonomy" id="355930"/>
    <lineage>
        <taxon>Bacteria</taxon>
        <taxon>Bacillati</taxon>
        <taxon>Actinomycetota</taxon>
        <taxon>Actinomycetes</taxon>
        <taxon>Micrococcales</taxon>
        <taxon>Microbacteriaceae</taxon>
        <taxon>Microcella</taxon>
    </lineage>
</organism>
<comment type="caution">
    <text evidence="5">The sequence shown here is derived from an EMBL/GenBank/DDBJ whole genome shotgun (WGS) entry which is preliminary data.</text>
</comment>
<comment type="similarity">
    <text evidence="1 3">Belongs to the short-chain dehydrogenases/reductases (SDR) family.</text>
</comment>
<dbReference type="InterPro" id="IPR020904">
    <property type="entry name" value="Sc_DH/Rdtase_CS"/>
</dbReference>
<evidence type="ECO:0000256" key="2">
    <source>
        <dbReference type="ARBA" id="ARBA00023002"/>
    </source>
</evidence>
<dbReference type="PANTHER" id="PTHR43658">
    <property type="entry name" value="SHORT-CHAIN DEHYDROGENASE/REDUCTASE"/>
    <property type="match status" value="1"/>
</dbReference>
<dbReference type="Pfam" id="PF00106">
    <property type="entry name" value="adh_short"/>
    <property type="match status" value="1"/>
</dbReference>
<dbReference type="PROSITE" id="PS00061">
    <property type="entry name" value="ADH_SHORT"/>
    <property type="match status" value="1"/>
</dbReference>
<dbReference type="GO" id="GO:0016491">
    <property type="term" value="F:oxidoreductase activity"/>
    <property type="evidence" value="ECO:0007669"/>
    <property type="project" value="UniProtKB-KW"/>
</dbReference>
<evidence type="ECO:0000256" key="1">
    <source>
        <dbReference type="ARBA" id="ARBA00006484"/>
    </source>
</evidence>
<proteinExistence type="inferred from homology"/>
<dbReference type="InterPro" id="IPR002347">
    <property type="entry name" value="SDR_fam"/>
</dbReference>
<dbReference type="PRINTS" id="PR00080">
    <property type="entry name" value="SDRFAMILY"/>
</dbReference>
<evidence type="ECO:0000313" key="5">
    <source>
        <dbReference type="EMBL" id="MBA8847935.1"/>
    </source>
</evidence>
<dbReference type="RefSeq" id="WP_182490750.1">
    <property type="nucleotide sequence ID" value="NZ_BAAAOV010000001.1"/>
</dbReference>
<evidence type="ECO:0000313" key="6">
    <source>
        <dbReference type="Proteomes" id="UP000585905"/>
    </source>
</evidence>
<dbReference type="SUPFAM" id="SSF51735">
    <property type="entry name" value="NAD(P)-binding Rossmann-fold domains"/>
    <property type="match status" value="1"/>
</dbReference>
<name>A0A839EF48_9MICO</name>
<dbReference type="FunFam" id="3.40.50.720:FF:000215">
    <property type="entry name" value="3-hydroxyacyl-CoA dehydrogenase type-2"/>
    <property type="match status" value="1"/>
</dbReference>
<feature type="domain" description="Ketoreductase" evidence="4">
    <location>
        <begin position="6"/>
        <end position="198"/>
    </location>
</feature>
<dbReference type="PANTHER" id="PTHR43658:SF8">
    <property type="entry name" value="17-BETA-HYDROXYSTEROID DEHYDROGENASE 14-RELATED"/>
    <property type="match status" value="1"/>
</dbReference>
<gene>
    <name evidence="5" type="ORF">FHX53_001527</name>
</gene>
<evidence type="ECO:0000256" key="3">
    <source>
        <dbReference type="RuleBase" id="RU000363"/>
    </source>
</evidence>
<protein>
    <submittedName>
        <fullName evidence="5">NAD(P)-dependent dehydrogenase (Short-subunit alcohol dehydrogenase family)</fullName>
    </submittedName>
</protein>
<sequence length="261" mass="27176">MHITGRTALITGGASGLGRATAERMLAAGSSVVIADLPQSPGAALADEWGDRAVFVPTDVTDADQVQAAIDAASELGRLDVVVACAGIVRGARVVGRKGPFPLDVFRQVVDINLTGTFTVVSLAAARMVETGAVDGVAGAEVDEERGVIVMTASVAAFDGQVGQAAYSASKGAIVGLTLPLARDLAEHRIRVMAIAPSLFRTPMAEMLPEEALASLEEQTLHPHRLGKPEEYAALVQHIVENPMLNGEVIRLDGAVRMAPR</sequence>